<keyword evidence="1" id="KW-0812">Transmembrane</keyword>
<accession>A0A3A6QQC1</accession>
<evidence type="ECO:0000313" key="2">
    <source>
        <dbReference type="EMBL" id="RJX70959.1"/>
    </source>
</evidence>
<gene>
    <name evidence="2" type="ORF">DZ860_11535</name>
</gene>
<dbReference type="Proteomes" id="UP000273252">
    <property type="component" value="Unassembled WGS sequence"/>
</dbReference>
<dbReference type="OrthoDB" id="5768428at2"/>
<organism evidence="2 3">
    <name type="scientific">Vibrio sinensis</name>
    <dbReference type="NCBI Taxonomy" id="2302434"/>
    <lineage>
        <taxon>Bacteria</taxon>
        <taxon>Pseudomonadati</taxon>
        <taxon>Pseudomonadota</taxon>
        <taxon>Gammaproteobacteria</taxon>
        <taxon>Vibrionales</taxon>
        <taxon>Vibrionaceae</taxon>
        <taxon>Vibrio</taxon>
    </lineage>
</organism>
<evidence type="ECO:0008006" key="4">
    <source>
        <dbReference type="Google" id="ProtNLM"/>
    </source>
</evidence>
<keyword evidence="1" id="KW-1133">Transmembrane helix</keyword>
<evidence type="ECO:0000313" key="3">
    <source>
        <dbReference type="Proteomes" id="UP000273252"/>
    </source>
</evidence>
<evidence type="ECO:0000256" key="1">
    <source>
        <dbReference type="SAM" id="Phobius"/>
    </source>
</evidence>
<reference evidence="2 3" key="1">
    <citation type="submission" date="2018-08" db="EMBL/GenBank/DDBJ databases">
        <title>Vibrio isolated from the Eastern China Marginal Seas.</title>
        <authorList>
            <person name="Li Y."/>
        </authorList>
    </citation>
    <scope>NUCLEOTIDE SEQUENCE [LARGE SCALE GENOMIC DNA]</scope>
    <source>
        <strain evidence="2 3">BEI233</strain>
    </source>
</reference>
<dbReference type="EMBL" id="QVMU01000009">
    <property type="protein sequence ID" value="RJX70959.1"/>
    <property type="molecule type" value="Genomic_DNA"/>
</dbReference>
<sequence>MSLFEPLEELECRENSLRNKVNQLSSEQKRRYYQAQMKQLKDPDTYASLNWFCLGGFHHLYLEKKMLFFIEIKLFLIAITALYIGHIEALFILVVLVLYELPHLFFSQKIVRQYNQKISNDIFQEITGAIIK</sequence>
<feature type="transmembrane region" description="Helical" evidence="1">
    <location>
        <begin position="74"/>
        <end position="99"/>
    </location>
</feature>
<proteinExistence type="predicted"/>
<keyword evidence="1" id="KW-0472">Membrane</keyword>
<comment type="caution">
    <text evidence="2">The sequence shown here is derived from an EMBL/GenBank/DDBJ whole genome shotgun (WGS) entry which is preliminary data.</text>
</comment>
<dbReference type="RefSeq" id="WP_120031403.1">
    <property type="nucleotide sequence ID" value="NZ_QVMU01000009.1"/>
</dbReference>
<dbReference type="AlphaFoldDB" id="A0A3A6QQC1"/>
<keyword evidence="3" id="KW-1185">Reference proteome</keyword>
<protein>
    <recommendedName>
        <fullName evidence="4">TM2 domain-containing protein</fullName>
    </recommendedName>
</protein>
<name>A0A3A6QQC1_9VIBR</name>